<gene>
    <name evidence="1" type="ORF">OPDIPICF_04857</name>
</gene>
<proteinExistence type="predicted"/>
<accession>A0A5S9QW35</accession>
<dbReference type="Proteomes" id="UP000441399">
    <property type="component" value="Unassembled WGS sequence"/>
</dbReference>
<evidence type="ECO:0000313" key="1">
    <source>
        <dbReference type="EMBL" id="CAA0123354.1"/>
    </source>
</evidence>
<evidence type="ECO:0000313" key="2">
    <source>
        <dbReference type="Proteomes" id="UP000441399"/>
    </source>
</evidence>
<dbReference type="AlphaFoldDB" id="A0A5S9QW35"/>
<dbReference type="EMBL" id="CACSIO010000048">
    <property type="protein sequence ID" value="CAA0123354.1"/>
    <property type="molecule type" value="Genomic_DNA"/>
</dbReference>
<keyword evidence="2" id="KW-1185">Reference proteome</keyword>
<protein>
    <submittedName>
        <fullName evidence="1">Uncharacterized protein</fullName>
    </submittedName>
</protein>
<name>A0A5S9QW35_9GAMM</name>
<sequence>MLRKIVLTVCSLFLALIIGLPLYVYNESLSLLTIYPEPIAETNISNQEISAYWKEHEPKVDQVKYSQITPYWIYDWLAAAVLHDHLGINKTDPYSKVSIMASRIAIHHMRMGATTNKPSGMLWWHILHVSLGIYIQRNWSAKEIVVKYRAINS</sequence>
<reference evidence="1 2" key="1">
    <citation type="submission" date="2019-11" db="EMBL/GenBank/DDBJ databases">
        <authorList>
            <person name="Holert J."/>
        </authorList>
    </citation>
    <scope>NUCLEOTIDE SEQUENCE [LARGE SCALE GENOMIC DNA]</scope>
    <source>
        <strain evidence="1">SB11_3</strain>
    </source>
</reference>
<organism evidence="1 2">
    <name type="scientific">BD1-7 clade bacterium</name>
    <dbReference type="NCBI Taxonomy" id="2029982"/>
    <lineage>
        <taxon>Bacteria</taxon>
        <taxon>Pseudomonadati</taxon>
        <taxon>Pseudomonadota</taxon>
        <taxon>Gammaproteobacteria</taxon>
        <taxon>Cellvibrionales</taxon>
        <taxon>Spongiibacteraceae</taxon>
        <taxon>BD1-7 clade</taxon>
    </lineage>
</organism>